<dbReference type="PANTHER" id="PTHR21109">
    <property type="entry name" value="MITOCHONDRIAL 28S RIBOSOMAL PROTEIN S21"/>
    <property type="match status" value="1"/>
</dbReference>
<proteinExistence type="inferred from homology"/>
<dbReference type="GO" id="GO:0006412">
    <property type="term" value="P:translation"/>
    <property type="evidence" value="ECO:0007669"/>
    <property type="project" value="InterPro"/>
</dbReference>
<evidence type="ECO:0000256" key="1">
    <source>
        <dbReference type="ARBA" id="ARBA00006640"/>
    </source>
</evidence>
<reference evidence="5" key="1">
    <citation type="submission" date="2023-05" db="EMBL/GenBank/DDBJ databases">
        <title>Nepenthes gracilis genome sequencing.</title>
        <authorList>
            <person name="Fukushima K."/>
        </authorList>
    </citation>
    <scope>NUCLEOTIDE SEQUENCE</scope>
    <source>
        <strain evidence="5">SING2019-196</strain>
    </source>
</reference>
<comment type="similarity">
    <text evidence="1">Belongs to the bacterial ribosomal protein bS21 family.</text>
</comment>
<dbReference type="InterPro" id="IPR001911">
    <property type="entry name" value="Ribosomal_bS21"/>
</dbReference>
<dbReference type="GO" id="GO:0005840">
    <property type="term" value="C:ribosome"/>
    <property type="evidence" value="ECO:0007669"/>
    <property type="project" value="UniProtKB-KW"/>
</dbReference>
<sequence>MAAAPSLSLSNLFSIRPPAESQSLSQKNHLSFPVSLPSLSLQTPKAGNRLIITLMGTYNVQVVVDENESEDRLLNRFRREVMRAGVIRECKRRMFFENKRDGKKRKAREAAKRNRKRRPQSKAPYQDKETTTKKEKYDSEDDNWDLPEGDLPY</sequence>
<evidence type="ECO:0000256" key="4">
    <source>
        <dbReference type="SAM" id="MobiDB-lite"/>
    </source>
</evidence>
<dbReference type="HAMAP" id="MF_00358">
    <property type="entry name" value="Ribosomal_bS21"/>
    <property type="match status" value="1"/>
</dbReference>
<feature type="compositionally biased region" description="Basic residues" evidence="4">
    <location>
        <begin position="101"/>
        <end position="120"/>
    </location>
</feature>
<keyword evidence="2" id="KW-0689">Ribosomal protein</keyword>
<name>A0AAD3RYS2_NEPGR</name>
<keyword evidence="6" id="KW-1185">Reference proteome</keyword>
<gene>
    <name evidence="5" type="ORF">Nepgr_003032</name>
</gene>
<dbReference type="Proteomes" id="UP001279734">
    <property type="component" value="Unassembled WGS sequence"/>
</dbReference>
<dbReference type="PRINTS" id="PR00976">
    <property type="entry name" value="RIBOSOMALS21"/>
</dbReference>
<evidence type="ECO:0000313" key="6">
    <source>
        <dbReference type="Proteomes" id="UP001279734"/>
    </source>
</evidence>
<feature type="compositionally biased region" description="Acidic residues" evidence="4">
    <location>
        <begin position="138"/>
        <end position="153"/>
    </location>
</feature>
<dbReference type="InterPro" id="IPR038380">
    <property type="entry name" value="Ribosomal_bS21_sf"/>
</dbReference>
<evidence type="ECO:0000256" key="2">
    <source>
        <dbReference type="ARBA" id="ARBA00022980"/>
    </source>
</evidence>
<dbReference type="GO" id="GO:0003735">
    <property type="term" value="F:structural constituent of ribosome"/>
    <property type="evidence" value="ECO:0007669"/>
    <property type="project" value="InterPro"/>
</dbReference>
<dbReference type="Pfam" id="PF01165">
    <property type="entry name" value="Ribosomal_S21"/>
    <property type="match status" value="1"/>
</dbReference>
<dbReference type="EMBL" id="BSYO01000002">
    <property type="protein sequence ID" value="GMH01193.1"/>
    <property type="molecule type" value="Genomic_DNA"/>
</dbReference>
<dbReference type="AlphaFoldDB" id="A0AAD3RYS2"/>
<feature type="region of interest" description="Disordered" evidence="4">
    <location>
        <begin position="98"/>
        <end position="153"/>
    </location>
</feature>
<accession>A0AAD3RYS2</accession>
<evidence type="ECO:0008006" key="7">
    <source>
        <dbReference type="Google" id="ProtNLM"/>
    </source>
</evidence>
<feature type="compositionally biased region" description="Basic and acidic residues" evidence="4">
    <location>
        <begin position="125"/>
        <end position="137"/>
    </location>
</feature>
<dbReference type="Gene3D" id="1.20.5.1150">
    <property type="entry name" value="Ribosomal protein S8"/>
    <property type="match status" value="1"/>
</dbReference>
<evidence type="ECO:0000313" key="5">
    <source>
        <dbReference type="EMBL" id="GMH01193.1"/>
    </source>
</evidence>
<protein>
    <recommendedName>
        <fullName evidence="7">30S ribosomal protein S21, chloroplastic</fullName>
    </recommendedName>
</protein>
<keyword evidence="3" id="KW-0687">Ribonucleoprotein</keyword>
<organism evidence="5 6">
    <name type="scientific">Nepenthes gracilis</name>
    <name type="common">Slender pitcher plant</name>
    <dbReference type="NCBI Taxonomy" id="150966"/>
    <lineage>
        <taxon>Eukaryota</taxon>
        <taxon>Viridiplantae</taxon>
        <taxon>Streptophyta</taxon>
        <taxon>Embryophyta</taxon>
        <taxon>Tracheophyta</taxon>
        <taxon>Spermatophyta</taxon>
        <taxon>Magnoliopsida</taxon>
        <taxon>eudicotyledons</taxon>
        <taxon>Gunneridae</taxon>
        <taxon>Pentapetalae</taxon>
        <taxon>Caryophyllales</taxon>
        <taxon>Nepenthaceae</taxon>
        <taxon>Nepenthes</taxon>
    </lineage>
</organism>
<dbReference type="NCBIfam" id="TIGR00030">
    <property type="entry name" value="S21p"/>
    <property type="match status" value="1"/>
</dbReference>
<dbReference type="PANTHER" id="PTHR21109:SF0">
    <property type="entry name" value="SMALL RIBOSOMAL SUBUNIT PROTEIN BS21M"/>
    <property type="match status" value="1"/>
</dbReference>
<comment type="caution">
    <text evidence="5">The sequence shown here is derived from an EMBL/GenBank/DDBJ whole genome shotgun (WGS) entry which is preliminary data.</text>
</comment>
<evidence type="ECO:0000256" key="3">
    <source>
        <dbReference type="ARBA" id="ARBA00023274"/>
    </source>
</evidence>
<dbReference type="GO" id="GO:1990904">
    <property type="term" value="C:ribonucleoprotein complex"/>
    <property type="evidence" value="ECO:0007669"/>
    <property type="project" value="UniProtKB-KW"/>
</dbReference>